<name>A0ABU9IWP9_9GAMM</name>
<dbReference type="Proteomes" id="UP001459204">
    <property type="component" value="Unassembled WGS sequence"/>
</dbReference>
<evidence type="ECO:0000313" key="1">
    <source>
        <dbReference type="EMBL" id="MEL1263368.1"/>
    </source>
</evidence>
<proteinExistence type="predicted"/>
<comment type="caution">
    <text evidence="1">The sequence shown here is derived from an EMBL/GenBank/DDBJ whole genome shotgun (WGS) entry which is preliminary data.</text>
</comment>
<organism evidence="1 2">
    <name type="scientific">Pseudoxanthomonas putridarboris</name>
    <dbReference type="NCBI Taxonomy" id="752605"/>
    <lineage>
        <taxon>Bacteria</taxon>
        <taxon>Pseudomonadati</taxon>
        <taxon>Pseudomonadota</taxon>
        <taxon>Gammaproteobacteria</taxon>
        <taxon>Lysobacterales</taxon>
        <taxon>Lysobacteraceae</taxon>
        <taxon>Pseudoxanthomonas</taxon>
    </lineage>
</organism>
<evidence type="ECO:0000313" key="2">
    <source>
        <dbReference type="Proteomes" id="UP001459204"/>
    </source>
</evidence>
<dbReference type="EMBL" id="JBBWWT010000001">
    <property type="protein sequence ID" value="MEL1263368.1"/>
    <property type="molecule type" value="Genomic_DNA"/>
</dbReference>
<accession>A0ABU9IWP9</accession>
<keyword evidence="2" id="KW-1185">Reference proteome</keyword>
<protein>
    <submittedName>
        <fullName evidence="1">Uncharacterized protein</fullName>
    </submittedName>
</protein>
<sequence>MNRNSLPRHPFPPQTIAVGAAVVHASLRTDNVSAVRGLRARVT</sequence>
<gene>
    <name evidence="1" type="ORF">AAD027_03155</name>
</gene>
<reference evidence="1 2" key="1">
    <citation type="submission" date="2024-04" db="EMBL/GenBank/DDBJ databases">
        <title>Draft genome sequence of Pseudoxanthomonas putridarboris WD12.</title>
        <authorList>
            <person name="Oh J."/>
        </authorList>
    </citation>
    <scope>NUCLEOTIDE SEQUENCE [LARGE SCALE GENOMIC DNA]</scope>
    <source>
        <strain evidence="1 2">WD12</strain>
    </source>
</reference>